<dbReference type="OrthoDB" id="8811364at2"/>
<keyword evidence="2" id="KW-1185">Reference proteome</keyword>
<comment type="caution">
    <text evidence="1">The sequence shown here is derived from an EMBL/GenBank/DDBJ whole genome shotgun (WGS) entry which is preliminary data.</text>
</comment>
<accession>A0A844BD21</accession>
<organism evidence="1 2">
    <name type="scientific">Caenimonas koreensis DSM 17982</name>
    <dbReference type="NCBI Taxonomy" id="1121255"/>
    <lineage>
        <taxon>Bacteria</taxon>
        <taxon>Pseudomonadati</taxon>
        <taxon>Pseudomonadota</taxon>
        <taxon>Betaproteobacteria</taxon>
        <taxon>Burkholderiales</taxon>
        <taxon>Comamonadaceae</taxon>
        <taxon>Caenimonas</taxon>
    </lineage>
</organism>
<sequence length="133" mass="14624">MDYSRMKLAALLAAGLISGCANNPVYEGRFPWEAGWREGAVEAVGEDDELRHRYAQRCKLEAAQASTTRFARIRYTEMGKPEWQTVTVPKESALKVGDLVYVKVLDCAGQAMPRAALKKSAAAQQENTAAHHA</sequence>
<name>A0A844BD21_9BURK</name>
<evidence type="ECO:0000313" key="1">
    <source>
        <dbReference type="EMBL" id="MRD49589.1"/>
    </source>
</evidence>
<dbReference type="EMBL" id="WJBU01000027">
    <property type="protein sequence ID" value="MRD49589.1"/>
    <property type="molecule type" value="Genomic_DNA"/>
</dbReference>
<reference evidence="1 2" key="1">
    <citation type="submission" date="2019-11" db="EMBL/GenBank/DDBJ databases">
        <title>Caenimonas koreensis gen. nov., sp. nov., isolated from activated sludge.</title>
        <authorList>
            <person name="Seung H.R."/>
        </authorList>
    </citation>
    <scope>NUCLEOTIDE SEQUENCE [LARGE SCALE GENOMIC DNA]</scope>
    <source>
        <strain evidence="1 2">EMB320</strain>
    </source>
</reference>
<evidence type="ECO:0008006" key="3">
    <source>
        <dbReference type="Google" id="ProtNLM"/>
    </source>
</evidence>
<proteinExistence type="predicted"/>
<protein>
    <recommendedName>
        <fullName evidence="3">Lipoprotein</fullName>
    </recommendedName>
</protein>
<dbReference type="AlphaFoldDB" id="A0A844BD21"/>
<evidence type="ECO:0000313" key="2">
    <source>
        <dbReference type="Proteomes" id="UP000487350"/>
    </source>
</evidence>
<gene>
    <name evidence="1" type="ORF">GHT07_20140</name>
</gene>
<dbReference type="Proteomes" id="UP000487350">
    <property type="component" value="Unassembled WGS sequence"/>
</dbReference>
<dbReference type="RefSeq" id="WP_153586885.1">
    <property type="nucleotide sequence ID" value="NZ_WJBU01000027.1"/>
</dbReference>
<dbReference type="PROSITE" id="PS51257">
    <property type="entry name" value="PROKAR_LIPOPROTEIN"/>
    <property type="match status" value="1"/>
</dbReference>